<evidence type="ECO:0000256" key="6">
    <source>
        <dbReference type="ARBA" id="ARBA00023315"/>
    </source>
</evidence>
<protein>
    <submittedName>
        <fullName evidence="8">Predicted acyltransferase, LPLAT superfamily</fullName>
    </submittedName>
</protein>
<evidence type="ECO:0000256" key="5">
    <source>
        <dbReference type="ARBA" id="ARBA00023136"/>
    </source>
</evidence>
<dbReference type="InterPro" id="IPR004960">
    <property type="entry name" value="LipA_acyltrans"/>
</dbReference>
<keyword evidence="2" id="KW-1003">Cell membrane</keyword>
<keyword evidence="5 7" id="KW-0472">Membrane</keyword>
<dbReference type="STRING" id="156994.SAMN04488028_10388"/>
<keyword evidence="7" id="KW-1133">Transmembrane helix</keyword>
<dbReference type="Proteomes" id="UP000184474">
    <property type="component" value="Unassembled WGS sequence"/>
</dbReference>
<dbReference type="GO" id="GO:0005886">
    <property type="term" value="C:plasma membrane"/>
    <property type="evidence" value="ECO:0007669"/>
    <property type="project" value="UniProtKB-SubCell"/>
</dbReference>
<evidence type="ECO:0000256" key="1">
    <source>
        <dbReference type="ARBA" id="ARBA00004533"/>
    </source>
</evidence>
<evidence type="ECO:0000256" key="7">
    <source>
        <dbReference type="SAM" id="Phobius"/>
    </source>
</evidence>
<organism evidence="8 9">
    <name type="scientific">Reichenbachiella agariperforans</name>
    <dbReference type="NCBI Taxonomy" id="156994"/>
    <lineage>
        <taxon>Bacteria</taxon>
        <taxon>Pseudomonadati</taxon>
        <taxon>Bacteroidota</taxon>
        <taxon>Cytophagia</taxon>
        <taxon>Cytophagales</taxon>
        <taxon>Reichenbachiellaceae</taxon>
        <taxon>Reichenbachiella</taxon>
    </lineage>
</organism>
<evidence type="ECO:0000256" key="2">
    <source>
        <dbReference type="ARBA" id="ARBA00022475"/>
    </source>
</evidence>
<keyword evidence="9" id="KW-1185">Reference proteome</keyword>
<dbReference type="PANTHER" id="PTHR30606:SF10">
    <property type="entry name" value="PHOSPHATIDYLINOSITOL MANNOSIDE ACYLTRANSFERASE"/>
    <property type="match status" value="1"/>
</dbReference>
<sequence>MTKWTGRTKGSLLGYRIIVWTLKFVNIRAAYLILRIVSFYYYLFASTPKEALFDFYSRTLKLSKREARPIIRRNFYELAQSLLDKIAFTAGKKDLYSYTNEGEDDLLALADQGKGLILISGHYGNWDIAGQLLRGFDKKINILIYDNEHEKIKDYLKSQGVQNYNVIVQGNDFSHLIQIYEALRNDEILCLHADRFLPGASTFTLDFFDQKALFPQGPFQMLSKLKSPYAFVFAHKRTRFQYHFTAHMPHTDRKDVAGVAQEFADILAQKVRENPDHWFNYYKFFHQV</sequence>
<evidence type="ECO:0000313" key="9">
    <source>
        <dbReference type="Proteomes" id="UP000184474"/>
    </source>
</evidence>
<gene>
    <name evidence="8" type="ORF">SAMN04488028_10388</name>
</gene>
<feature type="transmembrane region" description="Helical" evidence="7">
    <location>
        <begin position="20"/>
        <end position="43"/>
    </location>
</feature>
<evidence type="ECO:0000256" key="3">
    <source>
        <dbReference type="ARBA" id="ARBA00022519"/>
    </source>
</evidence>
<dbReference type="CDD" id="cd07984">
    <property type="entry name" value="LPLAT_LABLAT-like"/>
    <property type="match status" value="1"/>
</dbReference>
<keyword evidence="7" id="KW-0812">Transmembrane</keyword>
<dbReference type="GO" id="GO:0016746">
    <property type="term" value="F:acyltransferase activity"/>
    <property type="evidence" value="ECO:0007669"/>
    <property type="project" value="UniProtKB-KW"/>
</dbReference>
<dbReference type="Pfam" id="PF03279">
    <property type="entry name" value="Lip_A_acyltrans"/>
    <property type="match status" value="1"/>
</dbReference>
<dbReference type="AlphaFoldDB" id="A0A1M6PXY6"/>
<evidence type="ECO:0000256" key="4">
    <source>
        <dbReference type="ARBA" id="ARBA00022679"/>
    </source>
</evidence>
<keyword evidence="6 8" id="KW-0012">Acyltransferase</keyword>
<name>A0A1M6PXY6_REIAG</name>
<accession>A0A1M6PXY6</accession>
<keyword evidence="4 8" id="KW-0808">Transferase</keyword>
<comment type="subcellular location">
    <subcellularLocation>
        <location evidence="1">Cell inner membrane</location>
    </subcellularLocation>
</comment>
<reference evidence="9" key="1">
    <citation type="submission" date="2016-11" db="EMBL/GenBank/DDBJ databases">
        <authorList>
            <person name="Varghese N."/>
            <person name="Submissions S."/>
        </authorList>
    </citation>
    <scope>NUCLEOTIDE SEQUENCE [LARGE SCALE GENOMIC DNA]</scope>
    <source>
        <strain evidence="9">DSM 26134</strain>
    </source>
</reference>
<proteinExistence type="predicted"/>
<dbReference type="PANTHER" id="PTHR30606">
    <property type="entry name" value="LIPID A BIOSYNTHESIS LAUROYL ACYLTRANSFERASE"/>
    <property type="match status" value="1"/>
</dbReference>
<dbReference type="EMBL" id="FRAA01000003">
    <property type="protein sequence ID" value="SHK12761.1"/>
    <property type="molecule type" value="Genomic_DNA"/>
</dbReference>
<evidence type="ECO:0000313" key="8">
    <source>
        <dbReference type="EMBL" id="SHK12761.1"/>
    </source>
</evidence>
<dbReference type="RefSeq" id="WP_073122010.1">
    <property type="nucleotide sequence ID" value="NZ_FRAA01000003.1"/>
</dbReference>
<dbReference type="GO" id="GO:0009247">
    <property type="term" value="P:glycolipid biosynthetic process"/>
    <property type="evidence" value="ECO:0007669"/>
    <property type="project" value="UniProtKB-ARBA"/>
</dbReference>
<keyword evidence="3" id="KW-0997">Cell inner membrane</keyword>